<feature type="chain" id="PRO_5033021488" evidence="2">
    <location>
        <begin position="35"/>
        <end position="469"/>
    </location>
</feature>
<evidence type="ECO:0000313" key="5">
    <source>
        <dbReference type="Proteomes" id="UP000564378"/>
    </source>
</evidence>
<keyword evidence="5" id="KW-1185">Reference proteome</keyword>
<comment type="caution">
    <text evidence="4">The sequence shown here is derived from an EMBL/GenBank/DDBJ whole genome shotgun (WGS) entry which is preliminary data.</text>
</comment>
<dbReference type="PANTHER" id="PTHR33393:SF13">
    <property type="entry name" value="PGA BIOSYNTHESIS PROTEIN CAPA"/>
    <property type="match status" value="1"/>
</dbReference>
<organism evidence="4 5">
    <name type="scientific">Parasphingopyxis marina</name>
    <dbReference type="NCBI Taxonomy" id="2761622"/>
    <lineage>
        <taxon>Bacteria</taxon>
        <taxon>Pseudomonadati</taxon>
        <taxon>Pseudomonadota</taxon>
        <taxon>Alphaproteobacteria</taxon>
        <taxon>Sphingomonadales</taxon>
        <taxon>Sphingomonadaceae</taxon>
        <taxon>Parasphingopyxis</taxon>
    </lineage>
</organism>
<feature type="domain" description="Capsule synthesis protein CapA" evidence="3">
    <location>
        <begin position="54"/>
        <end position="355"/>
    </location>
</feature>
<dbReference type="SUPFAM" id="SSF56300">
    <property type="entry name" value="Metallo-dependent phosphatases"/>
    <property type="match status" value="1"/>
</dbReference>
<evidence type="ECO:0000259" key="3">
    <source>
        <dbReference type="SMART" id="SM00854"/>
    </source>
</evidence>
<evidence type="ECO:0000256" key="1">
    <source>
        <dbReference type="ARBA" id="ARBA00005662"/>
    </source>
</evidence>
<evidence type="ECO:0000256" key="2">
    <source>
        <dbReference type="SAM" id="SignalP"/>
    </source>
</evidence>
<keyword evidence="2" id="KW-0732">Signal</keyword>
<dbReference type="CDD" id="cd07381">
    <property type="entry name" value="MPP_CapA"/>
    <property type="match status" value="1"/>
</dbReference>
<dbReference type="RefSeq" id="WP_185800827.1">
    <property type="nucleotide sequence ID" value="NZ_JACJVJ010000001.1"/>
</dbReference>
<dbReference type="Pfam" id="PF09587">
    <property type="entry name" value="PGA_cap"/>
    <property type="match status" value="1"/>
</dbReference>
<accession>A0A842HZ51</accession>
<dbReference type="Proteomes" id="UP000564378">
    <property type="component" value="Unassembled WGS sequence"/>
</dbReference>
<dbReference type="InterPro" id="IPR052169">
    <property type="entry name" value="CW_Biosynth-Accessory"/>
</dbReference>
<gene>
    <name evidence="4" type="ORF">H6P80_08350</name>
</gene>
<dbReference type="EMBL" id="JACJVJ010000001">
    <property type="protein sequence ID" value="MBC2777631.1"/>
    <property type="molecule type" value="Genomic_DNA"/>
</dbReference>
<proteinExistence type="inferred from homology"/>
<evidence type="ECO:0000313" key="4">
    <source>
        <dbReference type="EMBL" id="MBC2777631.1"/>
    </source>
</evidence>
<feature type="signal peptide" evidence="2">
    <location>
        <begin position="1"/>
        <end position="34"/>
    </location>
</feature>
<dbReference type="PANTHER" id="PTHR33393">
    <property type="entry name" value="POLYGLUTAMINE SYNTHESIS ACCESSORY PROTEIN RV0574C-RELATED"/>
    <property type="match status" value="1"/>
</dbReference>
<name>A0A842HZ51_9SPHN</name>
<dbReference type="InterPro" id="IPR029052">
    <property type="entry name" value="Metallo-depent_PP-like"/>
</dbReference>
<dbReference type="InterPro" id="IPR019079">
    <property type="entry name" value="Capsule_synth_CapA"/>
</dbReference>
<protein>
    <submittedName>
        <fullName evidence="4">CapA family protein</fullName>
    </submittedName>
</protein>
<comment type="similarity">
    <text evidence="1">Belongs to the CapA family.</text>
</comment>
<dbReference type="SMART" id="SM00854">
    <property type="entry name" value="PGA_cap"/>
    <property type="match status" value="1"/>
</dbReference>
<sequence>MNRIFKAGRKHFSRGAMAGLVVAIASLFVPPVAAQETAIRIAPVPAEAMPDGFTFAAVGDLIYLRPILPVLESRSPRMLALLREADLTFGNFETMAIDMAHFEGSPQALSGGSWMYADPRVVGDVRDMGFDIVSLANNHSTDWGVEGLAETERRLTDAGLVFAGTGPTLQGARSPRFHHAPQGRVSLVDAASSFTAMSPAGDPVGAVPGRAGLNPLRVDRIAIVRPDQLEQLRAIAGQEDEAETVRLFGRSFRAGTQPDGTLAWTFEPNESDVAGNLLAIRQGRQYSNFAVYSLHNHEPGNDSDTPADFAIAFARRAIDAGADAFVGHGPHILRGIEIYRGRPIFYSLGNFAMMNNALEALPGDFYERLGIEPGEATVGEILQGRAERSFSDSRQFESVIAVSRFEGGQVAEIRLYPIDLGVDATGIDRGVPRLATGATARRILETMQRLSEPFGTTVVIANGVGIIRP</sequence>
<dbReference type="AlphaFoldDB" id="A0A842HZ51"/>
<reference evidence="4 5" key="1">
    <citation type="submission" date="2020-08" db="EMBL/GenBank/DDBJ databases">
        <title>Draft genome sequence of Parasphingopyxis sp. GrpM-11.</title>
        <authorList>
            <person name="Oh J."/>
            <person name="Roh D.-H."/>
        </authorList>
    </citation>
    <scope>NUCLEOTIDE SEQUENCE [LARGE SCALE GENOMIC DNA]</scope>
    <source>
        <strain evidence="4 5">GrpM-11</strain>
    </source>
</reference>